<dbReference type="CDD" id="cd05282">
    <property type="entry name" value="ETR_like"/>
    <property type="match status" value="1"/>
</dbReference>
<keyword evidence="2" id="KW-0560">Oxidoreductase</keyword>
<dbReference type="GO" id="GO:0070402">
    <property type="term" value="F:NADPH binding"/>
    <property type="evidence" value="ECO:0007669"/>
    <property type="project" value="TreeGrafter"/>
</dbReference>
<dbReference type="EMBL" id="CP011974">
    <property type="protein sequence ID" value="AKO92946.1"/>
    <property type="molecule type" value="Genomic_DNA"/>
</dbReference>
<gene>
    <name evidence="4" type="ORF">BEH_13145</name>
</gene>
<dbReference type="SUPFAM" id="SSF51735">
    <property type="entry name" value="NAD(P)-binding Rossmann-fold domains"/>
    <property type="match status" value="1"/>
</dbReference>
<evidence type="ECO:0000256" key="2">
    <source>
        <dbReference type="ARBA" id="ARBA00023002"/>
    </source>
</evidence>
<sequence>MSLKGICIKYYEFGNPSDVLRIEEIDVPLPQEGELLVKMEMSPINPSDIIPITGSYANRITVPSIPGYEGVGIVEDGGPSVSKWFIGKRVLPLRGQGTWQEFVTSPAKLAIILPEDIHNHIAAQLYINPITAWVICNQVLKLKPDDILLVNACGSSIGRIFAQLSQIIGFRLIAITRNDKHTASLLEIGASYVINTEEIPLKEAVMDLTRGRGATAAIDSIGGIEGTHLAFCLQPKGTLLSIGLLSGVSLNYREIMERTQTQADIFHLRHWNKNISVKEWHATFHQLIQMIRDDTLQLSQISQSFPLVNVHRALTESRKVFLTMT</sequence>
<dbReference type="PATRIC" id="fig|135735.6.peg.2775"/>
<dbReference type="PANTHER" id="PTHR48106:SF2">
    <property type="entry name" value="ZN2+-BINDING DEHYDROGENASE"/>
    <property type="match status" value="1"/>
</dbReference>
<dbReference type="PANTHER" id="PTHR48106">
    <property type="entry name" value="QUINONE OXIDOREDUCTASE PIG3-RELATED"/>
    <property type="match status" value="1"/>
</dbReference>
<dbReference type="SMART" id="SM00829">
    <property type="entry name" value="PKS_ER"/>
    <property type="match status" value="1"/>
</dbReference>
<accession>A0A0H4KJE0</accession>
<dbReference type="KEGG" id="beo:BEH_13145"/>
<dbReference type="SUPFAM" id="SSF50129">
    <property type="entry name" value="GroES-like"/>
    <property type="match status" value="1"/>
</dbReference>
<dbReference type="RefSeq" id="WP_046217412.1">
    <property type="nucleotide sequence ID" value="NZ_CP011974.1"/>
</dbReference>
<dbReference type="Pfam" id="PF00107">
    <property type="entry name" value="ADH_zinc_N"/>
    <property type="match status" value="1"/>
</dbReference>
<dbReference type="InterPro" id="IPR020843">
    <property type="entry name" value="ER"/>
</dbReference>
<evidence type="ECO:0000313" key="4">
    <source>
        <dbReference type="EMBL" id="AKO92946.1"/>
    </source>
</evidence>
<dbReference type="InterPro" id="IPR013154">
    <property type="entry name" value="ADH-like_N"/>
</dbReference>
<dbReference type="InterPro" id="IPR013149">
    <property type="entry name" value="ADH-like_C"/>
</dbReference>
<proteinExistence type="predicted"/>
<keyword evidence="5" id="KW-1185">Reference proteome</keyword>
<dbReference type="Proteomes" id="UP000036202">
    <property type="component" value="Chromosome"/>
</dbReference>
<dbReference type="AlphaFoldDB" id="A0A0H4KJE0"/>
<dbReference type="InterPro" id="IPR011032">
    <property type="entry name" value="GroES-like_sf"/>
</dbReference>
<keyword evidence="1" id="KW-0521">NADP</keyword>
<dbReference type="Pfam" id="PF08240">
    <property type="entry name" value="ADH_N"/>
    <property type="match status" value="1"/>
</dbReference>
<dbReference type="GO" id="GO:0016651">
    <property type="term" value="F:oxidoreductase activity, acting on NAD(P)H"/>
    <property type="evidence" value="ECO:0007669"/>
    <property type="project" value="TreeGrafter"/>
</dbReference>
<organism evidence="4 5">
    <name type="scientific">Priestia filamentosa</name>
    <dbReference type="NCBI Taxonomy" id="1402861"/>
    <lineage>
        <taxon>Bacteria</taxon>
        <taxon>Bacillati</taxon>
        <taxon>Bacillota</taxon>
        <taxon>Bacilli</taxon>
        <taxon>Bacillales</taxon>
        <taxon>Bacillaceae</taxon>
        <taxon>Priestia</taxon>
    </lineage>
</organism>
<evidence type="ECO:0000313" key="5">
    <source>
        <dbReference type="Proteomes" id="UP000036202"/>
    </source>
</evidence>
<dbReference type="Gene3D" id="3.40.50.720">
    <property type="entry name" value="NAD(P)-binding Rossmann-like Domain"/>
    <property type="match status" value="1"/>
</dbReference>
<protein>
    <submittedName>
        <fullName evidence="4">Alcohol dehydrogenase</fullName>
    </submittedName>
</protein>
<dbReference type="OrthoDB" id="9787435at2"/>
<reference evidence="5" key="2">
    <citation type="submission" date="2015-06" db="EMBL/GenBank/DDBJ databases">
        <title>Genome Sequence of Bacillus endophyticus and Analysis of its Companion Mechanism in the Ketogulonigenium vulgare-Bacillus strain Consortium.</title>
        <authorList>
            <person name="Jia N."/>
            <person name="Du J."/>
            <person name="Ding M.-Z."/>
            <person name="Gao F."/>
            <person name="Yuan Y.-J."/>
        </authorList>
    </citation>
    <scope>NUCLEOTIDE SEQUENCE [LARGE SCALE GENOMIC DNA]</scope>
    <source>
        <strain evidence="5">Hbe603</strain>
    </source>
</reference>
<dbReference type="InterPro" id="IPR036291">
    <property type="entry name" value="NAD(P)-bd_dom_sf"/>
</dbReference>
<feature type="domain" description="Enoyl reductase (ER)" evidence="3">
    <location>
        <begin position="15"/>
        <end position="322"/>
    </location>
</feature>
<reference evidence="4 5" key="1">
    <citation type="journal article" date="2015" name="PLoS ONE">
        <title>Genome Sequence of Bacillus endophyticus and Analysis of Its Companion Mechanism in the Ketogulonigenium vulgare-Bacillus Strain Consortium.</title>
        <authorList>
            <person name="Jia N."/>
            <person name="Du J."/>
            <person name="Ding M.Z."/>
            <person name="Gao F."/>
            <person name="Yuan Y.J."/>
        </authorList>
    </citation>
    <scope>NUCLEOTIDE SEQUENCE [LARGE SCALE GENOMIC DNA]</scope>
    <source>
        <strain evidence="4 5">Hbe603</strain>
    </source>
</reference>
<name>A0A0H4KJE0_9BACI</name>
<evidence type="ECO:0000259" key="3">
    <source>
        <dbReference type="SMART" id="SM00829"/>
    </source>
</evidence>
<evidence type="ECO:0000256" key="1">
    <source>
        <dbReference type="ARBA" id="ARBA00022857"/>
    </source>
</evidence>
<dbReference type="Gene3D" id="3.90.180.10">
    <property type="entry name" value="Medium-chain alcohol dehydrogenases, catalytic domain"/>
    <property type="match status" value="1"/>
</dbReference>